<proteinExistence type="predicted"/>
<dbReference type="KEGG" id="ccp:CHC_T00002273001"/>
<protein>
    <submittedName>
        <fullName evidence="1">Uncharacterized protein</fullName>
    </submittedName>
</protein>
<evidence type="ECO:0000313" key="2">
    <source>
        <dbReference type="Proteomes" id="UP000012073"/>
    </source>
</evidence>
<name>R7Q809_CHOCR</name>
<keyword evidence="2" id="KW-1185">Reference proteome</keyword>
<dbReference type="EMBL" id="HG001647">
    <property type="protein sequence ID" value="CDF33486.1"/>
    <property type="molecule type" value="Genomic_DNA"/>
</dbReference>
<accession>R7Q809</accession>
<dbReference type="RefSeq" id="XP_005713289.1">
    <property type="nucleotide sequence ID" value="XM_005713232.1"/>
</dbReference>
<organism evidence="1 2">
    <name type="scientific">Chondrus crispus</name>
    <name type="common">Carrageen Irish moss</name>
    <name type="synonym">Polymorpha crispa</name>
    <dbReference type="NCBI Taxonomy" id="2769"/>
    <lineage>
        <taxon>Eukaryota</taxon>
        <taxon>Rhodophyta</taxon>
        <taxon>Florideophyceae</taxon>
        <taxon>Rhodymeniophycidae</taxon>
        <taxon>Gigartinales</taxon>
        <taxon>Gigartinaceae</taxon>
        <taxon>Chondrus</taxon>
    </lineage>
</organism>
<dbReference type="PROSITE" id="PS51257">
    <property type="entry name" value="PROKAR_LIPOPROTEIN"/>
    <property type="match status" value="1"/>
</dbReference>
<dbReference type="Proteomes" id="UP000012073">
    <property type="component" value="Unassembled WGS sequence"/>
</dbReference>
<dbReference type="GeneID" id="17321017"/>
<reference evidence="2" key="1">
    <citation type="journal article" date="2013" name="Proc. Natl. Acad. Sci. U.S.A.">
        <title>Genome structure and metabolic features in the red seaweed Chondrus crispus shed light on evolution of the Archaeplastida.</title>
        <authorList>
            <person name="Collen J."/>
            <person name="Porcel B."/>
            <person name="Carre W."/>
            <person name="Ball S.G."/>
            <person name="Chaparro C."/>
            <person name="Tonon T."/>
            <person name="Barbeyron T."/>
            <person name="Michel G."/>
            <person name="Noel B."/>
            <person name="Valentin K."/>
            <person name="Elias M."/>
            <person name="Artiguenave F."/>
            <person name="Arun A."/>
            <person name="Aury J.M."/>
            <person name="Barbosa-Neto J.F."/>
            <person name="Bothwell J.H."/>
            <person name="Bouget F.Y."/>
            <person name="Brillet L."/>
            <person name="Cabello-Hurtado F."/>
            <person name="Capella-Gutierrez S."/>
            <person name="Charrier B."/>
            <person name="Cladiere L."/>
            <person name="Cock J.M."/>
            <person name="Coelho S.M."/>
            <person name="Colleoni C."/>
            <person name="Czjzek M."/>
            <person name="Da Silva C."/>
            <person name="Delage L."/>
            <person name="Denoeud F."/>
            <person name="Deschamps P."/>
            <person name="Dittami S.M."/>
            <person name="Gabaldon T."/>
            <person name="Gachon C.M."/>
            <person name="Groisillier A."/>
            <person name="Herve C."/>
            <person name="Jabbari K."/>
            <person name="Katinka M."/>
            <person name="Kloareg B."/>
            <person name="Kowalczyk N."/>
            <person name="Labadie K."/>
            <person name="Leblanc C."/>
            <person name="Lopez P.J."/>
            <person name="McLachlan D.H."/>
            <person name="Meslet-Cladiere L."/>
            <person name="Moustafa A."/>
            <person name="Nehr Z."/>
            <person name="Nyvall Collen P."/>
            <person name="Panaud O."/>
            <person name="Partensky F."/>
            <person name="Poulain J."/>
            <person name="Rensing S.A."/>
            <person name="Rousvoal S."/>
            <person name="Samson G."/>
            <person name="Symeonidi A."/>
            <person name="Weissenbach J."/>
            <person name="Zambounis A."/>
            <person name="Wincker P."/>
            <person name="Boyen C."/>
        </authorList>
    </citation>
    <scope>NUCLEOTIDE SEQUENCE [LARGE SCALE GENOMIC DNA]</scope>
    <source>
        <strain evidence="2">cv. Stackhouse</strain>
    </source>
</reference>
<dbReference type="Gramene" id="CDF33486">
    <property type="protein sequence ID" value="CDF33486"/>
    <property type="gene ID" value="CHC_T00002273001"/>
</dbReference>
<gene>
    <name evidence="1" type="ORF">CHC_T00002273001</name>
</gene>
<sequence length="150" mass="16373">MCVEVRSFFFTGAFALATAAAAAAPLSFFFGGCKPSVVAFRFPGVSGVCSWDWRLSRSLSVTMVKQALHSPSRQNPNERGFDLIRTMTCDAAAELVRFRKRTYDKCSSPCFLPSNAEDGHISGHMSADSKILHPTKSLANASPQKQVCFQ</sequence>
<evidence type="ECO:0000313" key="1">
    <source>
        <dbReference type="EMBL" id="CDF33486.1"/>
    </source>
</evidence>
<dbReference type="AlphaFoldDB" id="R7Q809"/>